<reference evidence="1 2" key="1">
    <citation type="submission" date="2016-10" db="EMBL/GenBank/DDBJ databases">
        <authorList>
            <person name="de Groot N.N."/>
        </authorList>
    </citation>
    <scope>NUCLEOTIDE SEQUENCE [LARGE SCALE GENOMIC DNA]</scope>
    <source>
        <strain evidence="1 2">47C3B</strain>
    </source>
</reference>
<dbReference type="RefSeq" id="WP_091154399.1">
    <property type="nucleotide sequence ID" value="NZ_FNAI01000015.1"/>
</dbReference>
<keyword evidence="2" id="KW-1185">Reference proteome</keyword>
<dbReference type="EMBL" id="FNAI01000015">
    <property type="protein sequence ID" value="SDF29442.1"/>
    <property type="molecule type" value="Genomic_DNA"/>
</dbReference>
<evidence type="ECO:0000313" key="1">
    <source>
        <dbReference type="EMBL" id="SDF29442.1"/>
    </source>
</evidence>
<accession>A0A1G7JX67</accession>
<sequence>MKIGVELSKVLSKTYGPDQMISQRFGRYDLAFKTDEQGNPVLLYMGKADADGKIKGERFARRLQSDPDGKVIKDHWDNKGKTG</sequence>
<proteinExistence type="predicted"/>
<dbReference type="AlphaFoldDB" id="A0A1G7JX67"/>
<gene>
    <name evidence="1" type="ORF">SAMN05216464_115144</name>
</gene>
<dbReference type="OrthoDB" id="770510at2"/>
<dbReference type="STRING" id="1391627.SAMN05216464_115144"/>
<protein>
    <submittedName>
        <fullName evidence="1">Uncharacterized protein</fullName>
    </submittedName>
</protein>
<organism evidence="1 2">
    <name type="scientific">Mucilaginibacter pineti</name>
    <dbReference type="NCBI Taxonomy" id="1391627"/>
    <lineage>
        <taxon>Bacteria</taxon>
        <taxon>Pseudomonadati</taxon>
        <taxon>Bacteroidota</taxon>
        <taxon>Sphingobacteriia</taxon>
        <taxon>Sphingobacteriales</taxon>
        <taxon>Sphingobacteriaceae</taxon>
        <taxon>Mucilaginibacter</taxon>
    </lineage>
</organism>
<dbReference type="Proteomes" id="UP000199072">
    <property type="component" value="Unassembled WGS sequence"/>
</dbReference>
<name>A0A1G7JX67_9SPHI</name>
<evidence type="ECO:0000313" key="2">
    <source>
        <dbReference type="Proteomes" id="UP000199072"/>
    </source>
</evidence>